<accession>A0A0E9WKG6</accession>
<keyword evidence="5" id="KW-0862">Zinc</keyword>
<dbReference type="PROSITE" id="PS00028">
    <property type="entry name" value="ZINC_FINGER_C2H2_1"/>
    <property type="match status" value="1"/>
</dbReference>
<name>A0A0E9WKG6_ANGAN</name>
<sequence length="38" mass="4285">MIHSGQKLYTCSECGKCFPQKKSLNSHKIIHSFGKTCN</sequence>
<evidence type="ECO:0000256" key="2">
    <source>
        <dbReference type="ARBA" id="ARBA00022723"/>
    </source>
</evidence>
<dbReference type="AlphaFoldDB" id="A0A0E9WKG6"/>
<keyword evidence="3" id="KW-0677">Repeat</keyword>
<organism evidence="8">
    <name type="scientific">Anguilla anguilla</name>
    <name type="common">European freshwater eel</name>
    <name type="synonym">Muraena anguilla</name>
    <dbReference type="NCBI Taxonomy" id="7936"/>
    <lineage>
        <taxon>Eukaryota</taxon>
        <taxon>Metazoa</taxon>
        <taxon>Chordata</taxon>
        <taxon>Craniata</taxon>
        <taxon>Vertebrata</taxon>
        <taxon>Euteleostomi</taxon>
        <taxon>Actinopterygii</taxon>
        <taxon>Neopterygii</taxon>
        <taxon>Teleostei</taxon>
        <taxon>Anguilliformes</taxon>
        <taxon>Anguillidae</taxon>
        <taxon>Anguilla</taxon>
    </lineage>
</organism>
<dbReference type="GO" id="GO:0008270">
    <property type="term" value="F:zinc ion binding"/>
    <property type="evidence" value="ECO:0007669"/>
    <property type="project" value="UniProtKB-KW"/>
</dbReference>
<dbReference type="FunFam" id="3.30.160.60:FF:001442">
    <property type="entry name" value="zinc finger protein 696"/>
    <property type="match status" value="1"/>
</dbReference>
<protein>
    <recommendedName>
        <fullName evidence="7">C2H2-type domain-containing protein</fullName>
    </recommendedName>
</protein>
<evidence type="ECO:0000256" key="6">
    <source>
        <dbReference type="PROSITE-ProRule" id="PRU00042"/>
    </source>
</evidence>
<dbReference type="EMBL" id="GBXM01018599">
    <property type="protein sequence ID" value="JAH89978.1"/>
    <property type="molecule type" value="Transcribed_RNA"/>
</dbReference>
<evidence type="ECO:0000256" key="1">
    <source>
        <dbReference type="ARBA" id="ARBA00006991"/>
    </source>
</evidence>
<proteinExistence type="inferred from homology"/>
<dbReference type="SMART" id="SM00355">
    <property type="entry name" value="ZnF_C2H2"/>
    <property type="match status" value="1"/>
</dbReference>
<dbReference type="SUPFAM" id="SSF57667">
    <property type="entry name" value="beta-beta-alpha zinc fingers"/>
    <property type="match status" value="1"/>
</dbReference>
<evidence type="ECO:0000256" key="4">
    <source>
        <dbReference type="ARBA" id="ARBA00022771"/>
    </source>
</evidence>
<dbReference type="InterPro" id="IPR013087">
    <property type="entry name" value="Znf_C2H2_type"/>
</dbReference>
<reference evidence="8" key="2">
    <citation type="journal article" date="2015" name="Fish Shellfish Immunol.">
        <title>Early steps in the European eel (Anguilla anguilla)-Vibrio vulnificus interaction in the gills: Role of the RtxA13 toxin.</title>
        <authorList>
            <person name="Callol A."/>
            <person name="Pajuelo D."/>
            <person name="Ebbesson L."/>
            <person name="Teles M."/>
            <person name="MacKenzie S."/>
            <person name="Amaro C."/>
        </authorList>
    </citation>
    <scope>NUCLEOTIDE SEQUENCE</scope>
</reference>
<dbReference type="Pfam" id="PF00096">
    <property type="entry name" value="zf-C2H2"/>
    <property type="match status" value="1"/>
</dbReference>
<dbReference type="PROSITE" id="PS50157">
    <property type="entry name" value="ZINC_FINGER_C2H2_2"/>
    <property type="match status" value="1"/>
</dbReference>
<keyword evidence="2" id="KW-0479">Metal-binding</keyword>
<evidence type="ECO:0000259" key="7">
    <source>
        <dbReference type="PROSITE" id="PS50157"/>
    </source>
</evidence>
<comment type="similarity">
    <text evidence="1">Belongs to the krueppel C2H2-type zinc-finger protein family.</text>
</comment>
<evidence type="ECO:0000313" key="8">
    <source>
        <dbReference type="EMBL" id="JAH89978.1"/>
    </source>
</evidence>
<evidence type="ECO:0000256" key="5">
    <source>
        <dbReference type="ARBA" id="ARBA00022833"/>
    </source>
</evidence>
<evidence type="ECO:0000256" key="3">
    <source>
        <dbReference type="ARBA" id="ARBA00022737"/>
    </source>
</evidence>
<feature type="domain" description="C2H2-type" evidence="7">
    <location>
        <begin position="9"/>
        <end position="36"/>
    </location>
</feature>
<reference evidence="8" key="1">
    <citation type="submission" date="2014-11" db="EMBL/GenBank/DDBJ databases">
        <authorList>
            <person name="Amaro Gonzalez C."/>
        </authorList>
    </citation>
    <scope>NUCLEOTIDE SEQUENCE</scope>
</reference>
<dbReference type="InterPro" id="IPR036236">
    <property type="entry name" value="Znf_C2H2_sf"/>
</dbReference>
<keyword evidence="4 6" id="KW-0863">Zinc-finger</keyword>
<dbReference type="Gene3D" id="3.30.160.60">
    <property type="entry name" value="Classic Zinc Finger"/>
    <property type="match status" value="1"/>
</dbReference>